<keyword evidence="3" id="KW-1185">Reference proteome</keyword>
<evidence type="ECO:0000313" key="3">
    <source>
        <dbReference type="Proteomes" id="UP000247792"/>
    </source>
</evidence>
<gene>
    <name evidence="2" type="ORF">DFR42_102386</name>
</gene>
<dbReference type="NCBIfam" id="TIGR02306">
    <property type="entry name" value="RNA_lig_DRB0094"/>
    <property type="match status" value="1"/>
</dbReference>
<dbReference type="SUPFAM" id="SSF56091">
    <property type="entry name" value="DNA ligase/mRNA capping enzyme, catalytic domain"/>
    <property type="match status" value="1"/>
</dbReference>
<dbReference type="EMBL" id="QJKB01000002">
    <property type="protein sequence ID" value="PXX45173.1"/>
    <property type="molecule type" value="Genomic_DNA"/>
</dbReference>
<dbReference type="RefSeq" id="WP_110254634.1">
    <property type="nucleotide sequence ID" value="NZ_QJKB01000002.1"/>
</dbReference>
<dbReference type="OrthoDB" id="9255590at2"/>
<accession>A0A318JEF4</accession>
<dbReference type="Pfam" id="PF21189">
    <property type="entry name" value="PHA02142"/>
    <property type="match status" value="1"/>
</dbReference>
<evidence type="ECO:0000313" key="2">
    <source>
        <dbReference type="EMBL" id="PXX45173.1"/>
    </source>
</evidence>
<dbReference type="Pfam" id="PF09414">
    <property type="entry name" value="RNA_ligase"/>
    <property type="match status" value="1"/>
</dbReference>
<dbReference type="AlphaFoldDB" id="A0A318JEF4"/>
<keyword evidence="2" id="KW-0436">Ligase</keyword>
<dbReference type="Proteomes" id="UP000247792">
    <property type="component" value="Unassembled WGS sequence"/>
</dbReference>
<dbReference type="InterPro" id="IPR012646">
    <property type="entry name" value="RNA_ligase_DRB0094"/>
</dbReference>
<feature type="domain" description="RNA ligase" evidence="1">
    <location>
        <begin position="163"/>
        <end position="330"/>
    </location>
</feature>
<name>A0A318JEF4_9BURK</name>
<proteinExistence type="predicted"/>
<protein>
    <submittedName>
        <fullName evidence="2">RNA ligase (TIGR02306 family)</fullName>
    </submittedName>
</protein>
<dbReference type="Gene3D" id="3.30.470.30">
    <property type="entry name" value="DNA ligase/mRNA capping enzyme"/>
    <property type="match status" value="1"/>
</dbReference>
<dbReference type="InterPro" id="IPR021122">
    <property type="entry name" value="RNA_ligase_dom_REL/Rnl2"/>
</dbReference>
<comment type="caution">
    <text evidence="2">The sequence shown here is derived from an EMBL/GenBank/DDBJ whole genome shotgun (WGS) entry which is preliminary data.</text>
</comment>
<evidence type="ECO:0000259" key="1">
    <source>
        <dbReference type="Pfam" id="PF09414"/>
    </source>
</evidence>
<reference evidence="2 3" key="1">
    <citation type="submission" date="2018-05" db="EMBL/GenBank/DDBJ databases">
        <title>Genomic Encyclopedia of Type Strains, Phase IV (KMG-IV): sequencing the most valuable type-strain genomes for metagenomic binning, comparative biology and taxonomic classification.</title>
        <authorList>
            <person name="Goeker M."/>
        </authorList>
    </citation>
    <scope>NUCLEOTIDE SEQUENCE [LARGE SCALE GENOMIC DNA]</scope>
    <source>
        <strain evidence="2 3">DSM 19792</strain>
    </source>
</reference>
<dbReference type="GO" id="GO:0016874">
    <property type="term" value="F:ligase activity"/>
    <property type="evidence" value="ECO:0007669"/>
    <property type="project" value="UniProtKB-KW"/>
</dbReference>
<sequence length="342" mass="38283">MRKLVTIRTVSNIRPIPDADAIECASVDGWSVVVKKNEFQVGDACVYFEIDSFLPLSDARFAFLEKNKIIWNEKNGIRLRTIKLRGQISQGMILPLNQFPELIELTDDGNADFSQVLGIEKWEPAIPASLSGEVEGAFPEYIRKTDQERIQNLTEVLSTQAQEEFEVTIKLDGSSMTVFHNAGVSGVCGRNWWIRESEANSLWRVAKQNQMLTALTAFGRNLALQGEIIGEGIQGNPEKMRGQDFYLFDIFDIDASRYLGRAERQEVLAALRALGATVHEVPWLENMTLERFAGDVSKVLDYAEGGSLNPATAREGVVFKRLDGSMSFKAISNTYLLKHGDR</sequence>
<organism evidence="2 3">
    <name type="scientific">Undibacterium pigrum</name>
    <dbReference type="NCBI Taxonomy" id="401470"/>
    <lineage>
        <taxon>Bacteria</taxon>
        <taxon>Pseudomonadati</taxon>
        <taxon>Pseudomonadota</taxon>
        <taxon>Betaproteobacteria</taxon>
        <taxon>Burkholderiales</taxon>
        <taxon>Oxalobacteraceae</taxon>
        <taxon>Undibacterium</taxon>
    </lineage>
</organism>